<feature type="compositionally biased region" description="Polar residues" evidence="1">
    <location>
        <begin position="842"/>
        <end position="859"/>
    </location>
</feature>
<dbReference type="InterPro" id="IPR032514">
    <property type="entry name" value="GtaA_central"/>
</dbReference>
<evidence type="ECO:0000256" key="3">
    <source>
        <dbReference type="SAM" id="SignalP"/>
    </source>
</evidence>
<dbReference type="InterPro" id="IPR012341">
    <property type="entry name" value="6hp_glycosidase-like_sf"/>
</dbReference>
<dbReference type="Pfam" id="PF16335">
    <property type="entry name" value="GtaA_6_Hairpin"/>
    <property type="match status" value="1"/>
</dbReference>
<feature type="region of interest" description="Disordered" evidence="1">
    <location>
        <begin position="835"/>
        <end position="868"/>
    </location>
</feature>
<dbReference type="SUPFAM" id="SSF48208">
    <property type="entry name" value="Six-hairpin glycosidases"/>
    <property type="match status" value="1"/>
</dbReference>
<evidence type="ECO:0000313" key="7">
    <source>
        <dbReference type="Proteomes" id="UP001497453"/>
    </source>
</evidence>
<proteinExistence type="predicted"/>
<dbReference type="Gene3D" id="1.50.10.10">
    <property type="match status" value="1"/>
</dbReference>
<feature type="domain" description="Glutaminase A central" evidence="4">
    <location>
        <begin position="342"/>
        <end position="696"/>
    </location>
</feature>
<gene>
    <name evidence="6" type="ORF">GFSPODELE1_LOCUS9812</name>
</gene>
<feature type="transmembrane region" description="Helical" evidence="2">
    <location>
        <begin position="730"/>
        <end position="755"/>
    </location>
</feature>
<evidence type="ECO:0000259" key="5">
    <source>
        <dbReference type="Pfam" id="PF17168"/>
    </source>
</evidence>
<evidence type="ECO:0000313" key="6">
    <source>
        <dbReference type="EMBL" id="CAL1714530.1"/>
    </source>
</evidence>
<name>A0ABP1E394_9APHY</name>
<evidence type="ECO:0008006" key="8">
    <source>
        <dbReference type="Google" id="ProtNLM"/>
    </source>
</evidence>
<feature type="signal peptide" evidence="3">
    <location>
        <begin position="1"/>
        <end position="21"/>
    </location>
</feature>
<dbReference type="Proteomes" id="UP001497453">
    <property type="component" value="Chromosome 8"/>
</dbReference>
<dbReference type="EMBL" id="OZ037951">
    <property type="protein sequence ID" value="CAL1714530.1"/>
    <property type="molecule type" value="Genomic_DNA"/>
</dbReference>
<feature type="chain" id="PRO_5045789066" description="DUF1793-domain-containing protein" evidence="3">
    <location>
        <begin position="22"/>
        <end position="896"/>
    </location>
</feature>
<evidence type="ECO:0000256" key="1">
    <source>
        <dbReference type="SAM" id="MobiDB-lite"/>
    </source>
</evidence>
<dbReference type="PANTHER" id="PTHR31987">
    <property type="entry name" value="GLUTAMINASE A-RELATED"/>
    <property type="match status" value="1"/>
</dbReference>
<evidence type="ECO:0000256" key="2">
    <source>
        <dbReference type="SAM" id="Phobius"/>
    </source>
</evidence>
<sequence length="896" mass="97307">MLALFSFLFFLSLSHTYVVRAIQVPSIVRSPYFNLWTVTDRMKGATGGYSDVIFGQSWDGLLLINNVTYLWWGDALNDYTNGSMLLYTDVTPTRTIYHMKAGPIYMNVTAFSPIEPSDPVRQSLPFAYLSLSLGLFTAERTNVSIFTSISGAWGPGPTTDAEVFRTVNTGNNVYHQVMLYPNTSTPQFGEQLNGGLTNVVYGMPLDTPGHITQCTGDSFDCSDLWKAAGKLYDFNSTMSNPTVSTYPDRMQTGLSYAVDVTDVLVPGGEQLLTLVWAIGSMRDPAVTYTTPSGDSQQRSSYFRSRYSSVSSIVDSVLSDFSDATKRADGLDQKIVTAAQNTSSTYAELVSLAARAVMGSTELTIANGTDGNFNTSDVKLFMWDIGASARVNPIDTLYTAFPFFLYVNPTYLGYLLTPLLEYQSSSQYTLPYAALDIGQQYPSATGDNQPHNQGLDVSGNMLIMALAHARATNDTSLLLRHYDLLKSWTEFIASYALVPPQNSSTNSTGQMVSSTNLALKGIIGIKAMSEISSTLGQTDDAKRYLERAANDSTVWNSVALASDKSHILPDYGDSDSSWTQIYNLYADRLLGTHLVNDSIYDLQSKYYRDVTYGAQPPYYGLPVDSTTDLGNAAWTLFTAASVTDVTVRDVLLSGLWSRSNATDWNNLPNLYNTTSPEYFVDNDGDAGPSTGAMFAQLALTVPGISTSAFANNTGSGLSPNSDNTGSNHRSLVGPIVGGVVGGVAFLALLIAAFILWRRRMQRREMVPDSFIPVVNDQLFSGEHFSEPFAQSPSTQHLTSPVMVSTVSPNAYTTTPSGKIIMQPVLSEKAALAMASPATPPATEVTSLLSPSEAGGSSTTDNAREVEELRAEMERLRQVVQDLHADRSEPLPGYNAQA</sequence>
<keyword evidence="7" id="KW-1185">Reference proteome</keyword>
<dbReference type="PANTHER" id="PTHR31987:SF1">
    <property type="entry name" value="GLUTAMINASE A"/>
    <property type="match status" value="1"/>
</dbReference>
<dbReference type="InterPro" id="IPR033433">
    <property type="entry name" value="GtaA_N"/>
</dbReference>
<dbReference type="InterPro" id="IPR052743">
    <property type="entry name" value="Glutaminase_GtaA"/>
</dbReference>
<organism evidence="6 7">
    <name type="scientific">Somion occarium</name>
    <dbReference type="NCBI Taxonomy" id="3059160"/>
    <lineage>
        <taxon>Eukaryota</taxon>
        <taxon>Fungi</taxon>
        <taxon>Dikarya</taxon>
        <taxon>Basidiomycota</taxon>
        <taxon>Agaricomycotina</taxon>
        <taxon>Agaricomycetes</taxon>
        <taxon>Polyporales</taxon>
        <taxon>Cerrenaceae</taxon>
        <taxon>Somion</taxon>
    </lineage>
</organism>
<keyword evidence="2" id="KW-0812">Transmembrane</keyword>
<keyword evidence="2" id="KW-1133">Transmembrane helix</keyword>
<accession>A0ABP1E394</accession>
<dbReference type="InterPro" id="IPR008928">
    <property type="entry name" value="6-hairpin_glycosidase_sf"/>
</dbReference>
<keyword evidence="3" id="KW-0732">Signal</keyword>
<evidence type="ECO:0000259" key="4">
    <source>
        <dbReference type="Pfam" id="PF16335"/>
    </source>
</evidence>
<protein>
    <recommendedName>
        <fullName evidence="8">DUF1793-domain-containing protein</fullName>
    </recommendedName>
</protein>
<dbReference type="Pfam" id="PF17168">
    <property type="entry name" value="DUF5127"/>
    <property type="match status" value="1"/>
</dbReference>
<reference evidence="7" key="1">
    <citation type="submission" date="2024-04" db="EMBL/GenBank/DDBJ databases">
        <authorList>
            <person name="Shaw F."/>
            <person name="Minotto A."/>
        </authorList>
    </citation>
    <scope>NUCLEOTIDE SEQUENCE [LARGE SCALE GENOMIC DNA]</scope>
</reference>
<keyword evidence="2" id="KW-0472">Membrane</keyword>
<feature type="domain" description="Glutaminase A N-terminal" evidence="5">
    <location>
        <begin position="93"/>
        <end position="335"/>
    </location>
</feature>